<comment type="caution">
    <text evidence="5">The sequence shown here is derived from an EMBL/GenBank/DDBJ whole genome shotgun (WGS) entry which is preliminary data.</text>
</comment>
<proteinExistence type="predicted"/>
<dbReference type="AlphaFoldDB" id="A0A9P3Q027"/>
<dbReference type="EMBL" id="BRXE01000004">
    <property type="protein sequence ID" value="GLB81587.1"/>
    <property type="molecule type" value="Genomic_DNA"/>
</dbReference>
<evidence type="ECO:0000259" key="3">
    <source>
        <dbReference type="PROSITE" id="PS51186"/>
    </source>
</evidence>
<evidence type="ECO:0000256" key="2">
    <source>
        <dbReference type="ARBA" id="ARBA00023315"/>
    </source>
</evidence>
<dbReference type="RefSeq" id="WP_236983574.1">
    <property type="nucleotide sequence ID" value="NZ_BRXE01000004.1"/>
</dbReference>
<name>A0A9P3Q027_9MYCO</name>
<keyword evidence="6" id="KW-1185">Reference proteome</keyword>
<dbReference type="SUPFAM" id="SSF55729">
    <property type="entry name" value="Acyl-CoA N-acyltransferases (Nat)"/>
    <property type="match status" value="1"/>
</dbReference>
<gene>
    <name evidence="5" type="ORF">Mkiyose1413_02390</name>
    <name evidence="4" type="ORF">SRL2020028_08430</name>
</gene>
<dbReference type="InterPro" id="IPR050832">
    <property type="entry name" value="Bact_Acetyltransf"/>
</dbReference>
<dbReference type="PANTHER" id="PTHR43877">
    <property type="entry name" value="AMINOALKYLPHOSPHONATE N-ACETYLTRANSFERASE-RELATED-RELATED"/>
    <property type="match status" value="1"/>
</dbReference>
<dbReference type="Proteomes" id="UP001165663">
    <property type="component" value="Unassembled WGS sequence"/>
</dbReference>
<dbReference type="Gene3D" id="3.40.630.30">
    <property type="match status" value="1"/>
</dbReference>
<evidence type="ECO:0000313" key="5">
    <source>
        <dbReference type="EMBL" id="GLD28356.1"/>
    </source>
</evidence>
<feature type="domain" description="N-acetyltransferase" evidence="3">
    <location>
        <begin position="1"/>
        <end position="143"/>
    </location>
</feature>
<dbReference type="PROSITE" id="PS51186">
    <property type="entry name" value="GNAT"/>
    <property type="match status" value="1"/>
</dbReference>
<keyword evidence="2" id="KW-0012">Acyltransferase</keyword>
<dbReference type="InterPro" id="IPR000182">
    <property type="entry name" value="GNAT_dom"/>
</dbReference>
<dbReference type="Pfam" id="PF00583">
    <property type="entry name" value="Acetyltransf_1"/>
    <property type="match status" value="1"/>
</dbReference>
<dbReference type="InterPro" id="IPR016181">
    <property type="entry name" value="Acyl_CoA_acyltransferase"/>
</dbReference>
<reference evidence="5" key="1">
    <citation type="submission" date="2022-08" db="EMBL/GenBank/DDBJ databases">
        <title>Mycobacterium kiyosense sp. nov., scotochromogenic slow-glowing species isolated from respiratory specimens.</title>
        <authorList>
            <person name="Fukano H."/>
            <person name="Kazumi Y."/>
            <person name="Sakagami N."/>
            <person name="Ato M."/>
            <person name="Mitarai S."/>
            <person name="Hoshino Y."/>
        </authorList>
    </citation>
    <scope>NUCLEOTIDE SEQUENCE</scope>
    <source>
        <strain evidence="5">1413</strain>
        <strain evidence="4">SRL2020-028</strain>
    </source>
</reference>
<dbReference type="Proteomes" id="UP001064782">
    <property type="component" value="Unassembled WGS sequence"/>
</dbReference>
<dbReference type="CDD" id="cd04301">
    <property type="entry name" value="NAT_SF"/>
    <property type="match status" value="1"/>
</dbReference>
<organism evidence="5 6">
    <name type="scientific">Mycobacterium kiyosense</name>
    <dbReference type="NCBI Taxonomy" id="2871094"/>
    <lineage>
        <taxon>Bacteria</taxon>
        <taxon>Bacillati</taxon>
        <taxon>Actinomycetota</taxon>
        <taxon>Actinomycetes</taxon>
        <taxon>Mycobacteriales</taxon>
        <taxon>Mycobacteriaceae</taxon>
        <taxon>Mycobacterium</taxon>
    </lineage>
</organism>
<dbReference type="GeneID" id="83627698"/>
<evidence type="ECO:0000313" key="4">
    <source>
        <dbReference type="EMBL" id="GLB81587.1"/>
    </source>
</evidence>
<evidence type="ECO:0000256" key="1">
    <source>
        <dbReference type="ARBA" id="ARBA00022679"/>
    </source>
</evidence>
<sequence>MWQSAYRGLIDQAFLDGLTPEARARRYTFGQPGIRMPVTLVAVRDATISGFVTFGLCRDEDSTGEVMAIYVDPSQLGTGVGRLLIEAARERLRGLGVSGAVLWVLEANTLARRFYERDGWAPDGARRTAVYGDGPVVEVRYRRTPV</sequence>
<protein>
    <submittedName>
        <fullName evidence="5">N-acetyltransferase</fullName>
    </submittedName>
</protein>
<dbReference type="GO" id="GO:0016747">
    <property type="term" value="F:acyltransferase activity, transferring groups other than amino-acyl groups"/>
    <property type="evidence" value="ECO:0007669"/>
    <property type="project" value="InterPro"/>
</dbReference>
<dbReference type="EMBL" id="BRZI01000001">
    <property type="protein sequence ID" value="GLD28356.1"/>
    <property type="molecule type" value="Genomic_DNA"/>
</dbReference>
<keyword evidence="1" id="KW-0808">Transferase</keyword>
<accession>A0A9P3Q027</accession>
<evidence type="ECO:0000313" key="6">
    <source>
        <dbReference type="Proteomes" id="UP001064782"/>
    </source>
</evidence>